<evidence type="ECO:0000313" key="2">
    <source>
        <dbReference type="EMBL" id="MBX37063.1"/>
    </source>
</evidence>
<dbReference type="EMBL" id="GGEC01056579">
    <property type="protein sequence ID" value="MBX37063.1"/>
    <property type="molecule type" value="Transcribed_RNA"/>
</dbReference>
<name>A0A2P2N3K4_RHIMU</name>
<feature type="compositionally biased region" description="Polar residues" evidence="1">
    <location>
        <begin position="10"/>
        <end position="20"/>
    </location>
</feature>
<evidence type="ECO:0000256" key="1">
    <source>
        <dbReference type="SAM" id="MobiDB-lite"/>
    </source>
</evidence>
<organism evidence="2">
    <name type="scientific">Rhizophora mucronata</name>
    <name type="common">Asiatic mangrove</name>
    <dbReference type="NCBI Taxonomy" id="61149"/>
    <lineage>
        <taxon>Eukaryota</taxon>
        <taxon>Viridiplantae</taxon>
        <taxon>Streptophyta</taxon>
        <taxon>Embryophyta</taxon>
        <taxon>Tracheophyta</taxon>
        <taxon>Spermatophyta</taxon>
        <taxon>Magnoliopsida</taxon>
        <taxon>eudicotyledons</taxon>
        <taxon>Gunneridae</taxon>
        <taxon>Pentapetalae</taxon>
        <taxon>rosids</taxon>
        <taxon>fabids</taxon>
        <taxon>Malpighiales</taxon>
        <taxon>Rhizophoraceae</taxon>
        <taxon>Rhizophora</taxon>
    </lineage>
</organism>
<sequence>MLKQKMLKQIASSCYHSGNG</sequence>
<reference evidence="2" key="1">
    <citation type="submission" date="2018-02" db="EMBL/GenBank/DDBJ databases">
        <title>Rhizophora mucronata_Transcriptome.</title>
        <authorList>
            <person name="Meera S.P."/>
            <person name="Sreeshan A."/>
            <person name="Augustine A."/>
        </authorList>
    </citation>
    <scope>NUCLEOTIDE SEQUENCE</scope>
    <source>
        <tissue evidence="2">Leaf</tissue>
    </source>
</reference>
<feature type="region of interest" description="Disordered" evidence="1">
    <location>
        <begin position="1"/>
        <end position="20"/>
    </location>
</feature>
<protein>
    <submittedName>
        <fullName evidence="2">Uncharacterized protein</fullName>
    </submittedName>
</protein>
<accession>A0A2P2N3K4</accession>
<proteinExistence type="predicted"/>
<dbReference type="AlphaFoldDB" id="A0A2P2N3K4"/>